<keyword evidence="9" id="KW-1185">Reference proteome</keyword>
<accession>A0ABV7L8F5</accession>
<comment type="cofactor">
    <cofactor evidence="1">
        <name>FAD</name>
        <dbReference type="ChEBI" id="CHEBI:57692"/>
    </cofactor>
</comment>
<feature type="domain" description="Glucose-methanol-choline oxidoreductase C-terminal" evidence="7">
    <location>
        <begin position="408"/>
        <end position="524"/>
    </location>
</feature>
<comment type="similarity">
    <text evidence="2">Belongs to the GMC oxidoreductase family.</text>
</comment>
<evidence type="ECO:0000256" key="5">
    <source>
        <dbReference type="ARBA" id="ARBA00023002"/>
    </source>
</evidence>
<dbReference type="RefSeq" id="WP_379906100.1">
    <property type="nucleotide sequence ID" value="NZ_JBHRTR010000048.1"/>
</dbReference>
<dbReference type="Proteomes" id="UP001595528">
    <property type="component" value="Unassembled WGS sequence"/>
</dbReference>
<gene>
    <name evidence="8" type="ORF">ACFOGJ_25810</name>
</gene>
<comment type="caution">
    <text evidence="8">The sequence shown here is derived from an EMBL/GenBank/DDBJ whole genome shotgun (WGS) entry which is preliminary data.</text>
</comment>
<dbReference type="PANTHER" id="PTHR42784">
    <property type="entry name" value="PYRANOSE 2-OXIDASE"/>
    <property type="match status" value="1"/>
</dbReference>
<dbReference type="EMBL" id="JBHRTR010000048">
    <property type="protein sequence ID" value="MFC3230691.1"/>
    <property type="molecule type" value="Genomic_DNA"/>
</dbReference>
<dbReference type="Pfam" id="PF00732">
    <property type="entry name" value="GMC_oxred_N"/>
    <property type="match status" value="1"/>
</dbReference>
<dbReference type="PANTHER" id="PTHR42784:SF1">
    <property type="entry name" value="PYRANOSE 2-OXIDASE"/>
    <property type="match status" value="1"/>
</dbReference>
<feature type="domain" description="Glucose-methanol-choline oxidoreductase N-terminal" evidence="6">
    <location>
        <begin position="198"/>
        <end position="314"/>
    </location>
</feature>
<keyword evidence="3" id="KW-0285">Flavoprotein</keyword>
<evidence type="ECO:0000256" key="1">
    <source>
        <dbReference type="ARBA" id="ARBA00001974"/>
    </source>
</evidence>
<evidence type="ECO:0000259" key="6">
    <source>
        <dbReference type="Pfam" id="PF00732"/>
    </source>
</evidence>
<evidence type="ECO:0000313" key="9">
    <source>
        <dbReference type="Proteomes" id="UP001595528"/>
    </source>
</evidence>
<dbReference type="InterPro" id="IPR036188">
    <property type="entry name" value="FAD/NAD-bd_sf"/>
</dbReference>
<evidence type="ECO:0000313" key="8">
    <source>
        <dbReference type="EMBL" id="MFC3230691.1"/>
    </source>
</evidence>
<dbReference type="SUPFAM" id="SSF54373">
    <property type="entry name" value="FAD-linked reductases, C-terminal domain"/>
    <property type="match status" value="1"/>
</dbReference>
<dbReference type="Pfam" id="PF05199">
    <property type="entry name" value="GMC_oxred_C"/>
    <property type="match status" value="1"/>
</dbReference>
<dbReference type="SUPFAM" id="SSF51905">
    <property type="entry name" value="FAD/NAD(P)-binding domain"/>
    <property type="match status" value="1"/>
</dbReference>
<proteinExistence type="inferred from homology"/>
<name>A0ABV7L8F5_9PROT</name>
<evidence type="ECO:0000256" key="4">
    <source>
        <dbReference type="ARBA" id="ARBA00022827"/>
    </source>
</evidence>
<keyword evidence="5" id="KW-0560">Oxidoreductase</keyword>
<sequence>MTDIDADLVITGSGVAGALLAAELAAPGLRVAILEAGPAIDRQDAVARYWQALVKVPECAYPLDPAADHPVSDDPHHWYRQAGPDLFRSTYLKQAGGTTWHWLGTTLRMLPNDFRMRSLYGRGIDWPIGYDDLEPFYLRAERELGVAGPADFPDGPPRSGAYPMPEIPTSYLDRHVAARLAGSRFRVAATPQARNSVDQDDRPACCGSASCIPVCPVQAKYDATIHLDRATAKGAVLHTETTATHVDLAADGTVAAIRFRRPDGSDGRATGRVFVIAAHAIETPRLLLNSASEAAPRGVANGSDQVGRHLMDHPIQLSWALAAEPVWPYRGPLSTSGIETLADGTFRKDRGAFRIEIGNDGWGWPTGAPVTLAADLARQGLRGAALDAALRDQASRHLRLAALTEQLPDPDSRVTLDETERDIYGVPLPRLAYRVDGYARDAMAAARAAHAEIFGLLGATAVTHSPEAQGAGHIIGTARMGDDPAASVVDADLRSHQHRNLFLLGSAVFPTAGTANPTLTIAALTLRAAAAVRDGLAG</sequence>
<dbReference type="InterPro" id="IPR000172">
    <property type="entry name" value="GMC_OxRdtase_N"/>
</dbReference>
<evidence type="ECO:0000259" key="7">
    <source>
        <dbReference type="Pfam" id="PF05199"/>
    </source>
</evidence>
<dbReference type="InterPro" id="IPR051473">
    <property type="entry name" value="P2Ox-like"/>
</dbReference>
<evidence type="ECO:0000256" key="2">
    <source>
        <dbReference type="ARBA" id="ARBA00010790"/>
    </source>
</evidence>
<evidence type="ECO:0000256" key="3">
    <source>
        <dbReference type="ARBA" id="ARBA00022630"/>
    </source>
</evidence>
<dbReference type="Gene3D" id="3.50.50.60">
    <property type="entry name" value="FAD/NAD(P)-binding domain"/>
    <property type="match status" value="2"/>
</dbReference>
<dbReference type="InterPro" id="IPR007867">
    <property type="entry name" value="GMC_OxRtase_C"/>
</dbReference>
<protein>
    <submittedName>
        <fullName evidence="8">GMC oxidoreductase</fullName>
    </submittedName>
</protein>
<reference evidence="9" key="1">
    <citation type="journal article" date="2019" name="Int. J. Syst. Evol. Microbiol.">
        <title>The Global Catalogue of Microorganisms (GCM) 10K type strain sequencing project: providing services to taxonomists for standard genome sequencing and annotation.</title>
        <authorList>
            <consortium name="The Broad Institute Genomics Platform"/>
            <consortium name="The Broad Institute Genome Sequencing Center for Infectious Disease"/>
            <person name="Wu L."/>
            <person name="Ma J."/>
        </authorList>
    </citation>
    <scope>NUCLEOTIDE SEQUENCE [LARGE SCALE GENOMIC DNA]</scope>
    <source>
        <strain evidence="9">KCTC 42964</strain>
    </source>
</reference>
<organism evidence="8 9">
    <name type="scientific">Marinibaculum pumilum</name>
    <dbReference type="NCBI Taxonomy" id="1766165"/>
    <lineage>
        <taxon>Bacteria</taxon>
        <taxon>Pseudomonadati</taxon>
        <taxon>Pseudomonadota</taxon>
        <taxon>Alphaproteobacteria</taxon>
        <taxon>Rhodospirillales</taxon>
        <taxon>Rhodospirillaceae</taxon>
        <taxon>Marinibaculum</taxon>
    </lineage>
</organism>
<keyword evidence="4" id="KW-0274">FAD</keyword>